<proteinExistence type="predicted"/>
<name>J3N5E0_ORYBR</name>
<protein>
    <submittedName>
        <fullName evidence="1">Uncharacterized protein</fullName>
    </submittedName>
</protein>
<dbReference type="EnsemblPlants" id="OB11G10260.1">
    <property type="protein sequence ID" value="OB11G10260.1"/>
    <property type="gene ID" value="OB11G10260"/>
</dbReference>
<accession>J3N5E0</accession>
<keyword evidence="2" id="KW-1185">Reference proteome</keyword>
<dbReference type="Proteomes" id="UP000006038">
    <property type="component" value="Chromosome 12"/>
</dbReference>
<evidence type="ECO:0000313" key="1">
    <source>
        <dbReference type="EnsemblPlants" id="OB11G10260.1"/>
    </source>
</evidence>
<dbReference type="Proteomes" id="UP000006038">
    <property type="component" value="Chromosome 11"/>
</dbReference>
<dbReference type="HOGENOM" id="CLU_3300233_0_0_1"/>
<sequence>MPLVASAGDLPVRSSRMMTPRLYTSVLALAFLSLDSSGAR</sequence>
<evidence type="ECO:0000313" key="2">
    <source>
        <dbReference type="Proteomes" id="UP000006038"/>
    </source>
</evidence>
<organism evidence="1">
    <name type="scientific">Oryza brachyantha</name>
    <name type="common">malo sina</name>
    <dbReference type="NCBI Taxonomy" id="4533"/>
    <lineage>
        <taxon>Eukaryota</taxon>
        <taxon>Viridiplantae</taxon>
        <taxon>Streptophyta</taxon>
        <taxon>Embryophyta</taxon>
        <taxon>Tracheophyta</taxon>
        <taxon>Spermatophyta</taxon>
        <taxon>Magnoliopsida</taxon>
        <taxon>Liliopsida</taxon>
        <taxon>Poales</taxon>
        <taxon>Poaceae</taxon>
        <taxon>BOP clade</taxon>
        <taxon>Oryzoideae</taxon>
        <taxon>Oryzeae</taxon>
        <taxon>Oryzinae</taxon>
        <taxon>Oryza</taxon>
    </lineage>
</organism>
<dbReference type="EnsemblPlants" id="OB12G10560.1">
    <property type="protein sequence ID" value="OB12G10560.1"/>
    <property type="gene ID" value="OB12G10560"/>
</dbReference>
<dbReference type="Gramene" id="OB12G10560.1">
    <property type="protein sequence ID" value="OB12G10560.1"/>
    <property type="gene ID" value="OB12G10560"/>
</dbReference>
<dbReference type="AlphaFoldDB" id="J3N5E0"/>
<reference evidence="1" key="1">
    <citation type="journal article" date="2013" name="Nat. Commun.">
        <title>Whole-genome sequencing of Oryza brachyantha reveals mechanisms underlying Oryza genome evolution.</title>
        <authorList>
            <person name="Chen J."/>
            <person name="Huang Q."/>
            <person name="Gao D."/>
            <person name="Wang J."/>
            <person name="Lang Y."/>
            <person name="Liu T."/>
            <person name="Li B."/>
            <person name="Bai Z."/>
            <person name="Luis Goicoechea J."/>
            <person name="Liang C."/>
            <person name="Chen C."/>
            <person name="Zhang W."/>
            <person name="Sun S."/>
            <person name="Liao Y."/>
            <person name="Zhang X."/>
            <person name="Yang L."/>
            <person name="Song C."/>
            <person name="Wang M."/>
            <person name="Shi J."/>
            <person name="Liu G."/>
            <person name="Liu J."/>
            <person name="Zhou H."/>
            <person name="Zhou W."/>
            <person name="Yu Q."/>
            <person name="An N."/>
            <person name="Chen Y."/>
            <person name="Cai Q."/>
            <person name="Wang B."/>
            <person name="Liu B."/>
            <person name="Min J."/>
            <person name="Huang Y."/>
            <person name="Wu H."/>
            <person name="Li Z."/>
            <person name="Zhang Y."/>
            <person name="Yin Y."/>
            <person name="Song W."/>
            <person name="Jiang J."/>
            <person name="Jackson S.A."/>
            <person name="Wing R.A."/>
            <person name="Wang J."/>
            <person name="Chen M."/>
        </authorList>
    </citation>
    <scope>NUCLEOTIDE SEQUENCE [LARGE SCALE GENOMIC DNA]</scope>
    <source>
        <strain evidence="1">IRGC 101232</strain>
    </source>
</reference>
<dbReference type="Gramene" id="OB11G10260.1">
    <property type="protein sequence ID" value="OB11G10260.1"/>
    <property type="gene ID" value="OB11G10260"/>
</dbReference>
<reference evidence="1" key="2">
    <citation type="submission" date="2013-04" db="UniProtKB">
        <authorList>
            <consortium name="EnsemblPlants"/>
        </authorList>
    </citation>
    <scope>IDENTIFICATION</scope>
</reference>